<feature type="transmembrane region" description="Helical" evidence="1">
    <location>
        <begin position="390"/>
        <end position="410"/>
    </location>
</feature>
<sequence length="476" mass="55035">MKLSNIIIVLYLAVSAILFTSFFVNLFVWTSFFMTWLMLTIIFLYHLKIEKDYSPFLSAYITFNFLFFLLAPMVQIKAFTDSENLFPNYFPYSEGAVFYTNVLILISHIIFFWAYLFFKKRKRKTIKITTYKSSKYLPLNLIIMLIIGITTLVMSFDYLVTLLTESHWKSTRLYDLSVSSQLILKKVLFMMPFGALVLAYAYLKTKSKKKLNTNTIVIFFVLILFLALLLFFKNPLTEKRNAIGPIYITLLFLFTPKLLNSNIKSFVFLFFSLVILFPMISGLTHLDASIDQIIADPSLIVERYNRESITKTFNTLHYDAFANVMATVDYTVKNGLSYGYQILSGLLFFIPRSLWTSKPISTGELIGDYVIEDYGFEYSNLSNPIVAEGYINFGIFGVILLSFFLAYFVVKFMFWLKGNDPLKKIMAFYFAVHLMFLLRGDFTNGFSYFVGTLIGVLVVPKAIDLVLKMSFKKSSK</sequence>
<dbReference type="Pfam" id="PF14296">
    <property type="entry name" value="O-ag_pol_Wzy"/>
    <property type="match status" value="1"/>
</dbReference>
<feature type="transmembrane region" description="Helical" evidence="1">
    <location>
        <begin position="96"/>
        <end position="118"/>
    </location>
</feature>
<dbReference type="Proteomes" id="UP001203687">
    <property type="component" value="Unassembled WGS sequence"/>
</dbReference>
<keyword evidence="1" id="KW-0812">Transmembrane</keyword>
<protein>
    <submittedName>
        <fullName evidence="2">Oligosaccharide repeat unit polymerase</fullName>
    </submittedName>
</protein>
<feature type="transmembrane region" description="Helical" evidence="1">
    <location>
        <begin position="59"/>
        <end position="76"/>
    </location>
</feature>
<evidence type="ECO:0000256" key="1">
    <source>
        <dbReference type="SAM" id="Phobius"/>
    </source>
</evidence>
<feature type="transmembrane region" description="Helical" evidence="1">
    <location>
        <begin position="215"/>
        <end position="236"/>
    </location>
</feature>
<evidence type="ECO:0000313" key="2">
    <source>
        <dbReference type="EMBL" id="MCK8481792.1"/>
    </source>
</evidence>
<name>A0ABT0HDB0_9FLAO</name>
<comment type="caution">
    <text evidence="2">The sequence shown here is derived from an EMBL/GenBank/DDBJ whole genome shotgun (WGS) entry which is preliminary data.</text>
</comment>
<keyword evidence="3" id="KW-1185">Reference proteome</keyword>
<keyword evidence="1" id="KW-1133">Transmembrane helix</keyword>
<feature type="transmembrane region" description="Helical" evidence="1">
    <location>
        <begin position="266"/>
        <end position="286"/>
    </location>
</feature>
<feature type="transmembrane region" description="Helical" evidence="1">
    <location>
        <begin position="183"/>
        <end position="203"/>
    </location>
</feature>
<dbReference type="EMBL" id="JALPQF010000015">
    <property type="protein sequence ID" value="MCK8481792.1"/>
    <property type="molecule type" value="Genomic_DNA"/>
</dbReference>
<proteinExistence type="predicted"/>
<feature type="transmembrane region" description="Helical" evidence="1">
    <location>
        <begin position="242"/>
        <end position="259"/>
    </location>
</feature>
<feature type="transmembrane region" description="Helical" evidence="1">
    <location>
        <begin position="30"/>
        <end position="47"/>
    </location>
</feature>
<gene>
    <name evidence="2" type="ORF">MUY34_14260</name>
</gene>
<feature type="transmembrane region" description="Helical" evidence="1">
    <location>
        <begin position="139"/>
        <end position="163"/>
    </location>
</feature>
<accession>A0ABT0HDB0</accession>
<keyword evidence="1" id="KW-0472">Membrane</keyword>
<feature type="transmembrane region" description="Helical" evidence="1">
    <location>
        <begin position="446"/>
        <end position="467"/>
    </location>
</feature>
<organism evidence="2 3">
    <name type="scientific">Psychroserpens algicola</name>
    <dbReference type="NCBI Taxonomy" id="1719034"/>
    <lineage>
        <taxon>Bacteria</taxon>
        <taxon>Pseudomonadati</taxon>
        <taxon>Bacteroidota</taxon>
        <taxon>Flavobacteriia</taxon>
        <taxon>Flavobacteriales</taxon>
        <taxon>Flavobacteriaceae</taxon>
        <taxon>Psychroserpens</taxon>
    </lineage>
</organism>
<dbReference type="RefSeq" id="WP_248413619.1">
    <property type="nucleotide sequence ID" value="NZ_JALPQF010000015.1"/>
</dbReference>
<evidence type="ECO:0000313" key="3">
    <source>
        <dbReference type="Proteomes" id="UP001203687"/>
    </source>
</evidence>
<dbReference type="InterPro" id="IPR029468">
    <property type="entry name" value="O-ag_pol_Wzy"/>
</dbReference>
<reference evidence="2" key="1">
    <citation type="submission" date="2022-04" db="EMBL/GenBank/DDBJ databases">
        <authorList>
            <person name="Ren T."/>
        </authorList>
    </citation>
    <scope>NUCLEOTIDE SEQUENCE</scope>
    <source>
        <strain evidence="2">F63249</strain>
    </source>
</reference>
<feature type="transmembrane region" description="Helical" evidence="1">
    <location>
        <begin position="7"/>
        <end position="24"/>
    </location>
</feature>